<feature type="domain" description="Aminotransferase-like plant mobile" evidence="1">
    <location>
        <begin position="1"/>
        <end position="56"/>
    </location>
</feature>
<organism evidence="2 3">
    <name type="scientific">Gossypium schwendimanii</name>
    <name type="common">Cotton</name>
    <dbReference type="NCBI Taxonomy" id="34291"/>
    <lineage>
        <taxon>Eukaryota</taxon>
        <taxon>Viridiplantae</taxon>
        <taxon>Streptophyta</taxon>
        <taxon>Embryophyta</taxon>
        <taxon>Tracheophyta</taxon>
        <taxon>Spermatophyta</taxon>
        <taxon>Magnoliopsida</taxon>
        <taxon>eudicotyledons</taxon>
        <taxon>Gunneridae</taxon>
        <taxon>Pentapetalae</taxon>
        <taxon>rosids</taxon>
        <taxon>malvids</taxon>
        <taxon>Malvales</taxon>
        <taxon>Malvaceae</taxon>
        <taxon>Malvoideae</taxon>
        <taxon>Gossypium</taxon>
    </lineage>
</organism>
<proteinExistence type="predicted"/>
<dbReference type="EMBL" id="JABFAF010272356">
    <property type="protein sequence ID" value="MBA0878618.1"/>
    <property type="molecule type" value="Genomic_DNA"/>
</dbReference>
<reference evidence="2 3" key="1">
    <citation type="journal article" date="2019" name="Genome Biol. Evol.">
        <title>Insights into the evolution of the New World diploid cottons (Gossypium, subgenus Houzingenia) based on genome sequencing.</title>
        <authorList>
            <person name="Grover C.E."/>
            <person name="Arick M.A. 2nd"/>
            <person name="Thrash A."/>
            <person name="Conover J.L."/>
            <person name="Sanders W.S."/>
            <person name="Peterson D.G."/>
            <person name="Frelichowski J.E."/>
            <person name="Scheffler J.A."/>
            <person name="Scheffler B.E."/>
            <person name="Wendel J.F."/>
        </authorList>
    </citation>
    <scope>NUCLEOTIDE SEQUENCE [LARGE SCALE GENOMIC DNA]</scope>
    <source>
        <strain evidence="2">1</strain>
        <tissue evidence="2">Leaf</tissue>
    </source>
</reference>
<dbReference type="Pfam" id="PF10536">
    <property type="entry name" value="PMD"/>
    <property type="match status" value="1"/>
</dbReference>
<dbReference type="InterPro" id="IPR019557">
    <property type="entry name" value="AminoTfrase-like_pln_mobile"/>
</dbReference>
<feature type="non-terminal residue" evidence="2">
    <location>
        <position position="100"/>
    </location>
</feature>
<evidence type="ECO:0000313" key="2">
    <source>
        <dbReference type="EMBL" id="MBA0878618.1"/>
    </source>
</evidence>
<comment type="caution">
    <text evidence="2">The sequence shown here is derived from an EMBL/GenBank/DDBJ whole genome shotgun (WGS) entry which is preliminary data.</text>
</comment>
<gene>
    <name evidence="2" type="ORF">Goshw_001471</name>
</gene>
<protein>
    <recommendedName>
        <fullName evidence="1">Aminotransferase-like plant mobile domain-containing protein</fullName>
    </recommendedName>
</protein>
<dbReference type="Proteomes" id="UP000593576">
    <property type="component" value="Unassembled WGS sequence"/>
</dbReference>
<accession>A0A7J9N5W2</accession>
<evidence type="ECO:0000259" key="1">
    <source>
        <dbReference type="Pfam" id="PF10536"/>
    </source>
</evidence>
<dbReference type="OrthoDB" id="962061at2759"/>
<evidence type="ECO:0000313" key="3">
    <source>
        <dbReference type="Proteomes" id="UP000593576"/>
    </source>
</evidence>
<keyword evidence="3" id="KW-1185">Reference proteome</keyword>
<name>A0A7J9N5W2_GOSSC</name>
<sequence>FQWTPYEDPAIRAVIPYEYLQNPNAWHVKVALINYATVEMHQSDRVLRQFGCRQSIFVAPEYVPIREPIIIPELACMPEYMPLFRIHGKPYLLSTEERQR</sequence>
<dbReference type="AlphaFoldDB" id="A0A7J9N5W2"/>